<dbReference type="OrthoDB" id="10428595at2759"/>
<dbReference type="Proteomes" id="UP000186817">
    <property type="component" value="Unassembled WGS sequence"/>
</dbReference>
<organism evidence="1 2">
    <name type="scientific">Symbiodinium microadriaticum</name>
    <name type="common">Dinoflagellate</name>
    <name type="synonym">Zooxanthella microadriatica</name>
    <dbReference type="NCBI Taxonomy" id="2951"/>
    <lineage>
        <taxon>Eukaryota</taxon>
        <taxon>Sar</taxon>
        <taxon>Alveolata</taxon>
        <taxon>Dinophyceae</taxon>
        <taxon>Suessiales</taxon>
        <taxon>Symbiodiniaceae</taxon>
        <taxon>Symbiodinium</taxon>
    </lineage>
</organism>
<protein>
    <recommendedName>
        <fullName evidence="3">Endonuclease/exonuclease/phosphatase domain-containing protein</fullName>
    </recommendedName>
</protein>
<feature type="non-terminal residue" evidence="1">
    <location>
        <position position="528"/>
    </location>
</feature>
<evidence type="ECO:0000313" key="1">
    <source>
        <dbReference type="EMBL" id="OLQ10179.1"/>
    </source>
</evidence>
<keyword evidence="2" id="KW-1185">Reference proteome</keyword>
<accession>A0A1Q9ERY0</accession>
<evidence type="ECO:0000313" key="2">
    <source>
        <dbReference type="Proteomes" id="UP000186817"/>
    </source>
</evidence>
<dbReference type="Gene3D" id="3.60.10.10">
    <property type="entry name" value="Endonuclease/exonuclease/phosphatase"/>
    <property type="match status" value="1"/>
</dbReference>
<dbReference type="SUPFAM" id="SSF56219">
    <property type="entry name" value="DNase I-like"/>
    <property type="match status" value="1"/>
</dbReference>
<comment type="caution">
    <text evidence="1">The sequence shown here is derived from an EMBL/GenBank/DDBJ whole genome shotgun (WGS) entry which is preliminary data.</text>
</comment>
<gene>
    <name evidence="1" type="ORF">AK812_SmicGene6056</name>
</gene>
<name>A0A1Q9ERY0_SYMMI</name>
<evidence type="ECO:0008006" key="3">
    <source>
        <dbReference type="Google" id="ProtNLM"/>
    </source>
</evidence>
<dbReference type="InterPro" id="IPR036691">
    <property type="entry name" value="Endo/exonu/phosph_ase_sf"/>
</dbReference>
<proteinExistence type="predicted"/>
<reference evidence="1 2" key="1">
    <citation type="submission" date="2016-02" db="EMBL/GenBank/DDBJ databases">
        <title>Genome analysis of coral dinoflagellate symbionts highlights evolutionary adaptations to a symbiotic lifestyle.</title>
        <authorList>
            <person name="Aranda M."/>
            <person name="Li Y."/>
            <person name="Liew Y.J."/>
            <person name="Baumgarten S."/>
            <person name="Simakov O."/>
            <person name="Wilson M."/>
            <person name="Piel J."/>
            <person name="Ashoor H."/>
            <person name="Bougouffa S."/>
            <person name="Bajic V.B."/>
            <person name="Ryu T."/>
            <person name="Ravasi T."/>
            <person name="Bayer T."/>
            <person name="Micklem G."/>
            <person name="Kim H."/>
            <person name="Bhak J."/>
            <person name="Lajeunesse T.C."/>
            <person name="Voolstra C.R."/>
        </authorList>
    </citation>
    <scope>NUCLEOTIDE SEQUENCE [LARGE SCALE GENOMIC DNA]</scope>
    <source>
        <strain evidence="1 2">CCMP2467</strain>
    </source>
</reference>
<sequence>MGLPWEVKALVNRCVLLPQLLPGVTRLLKEHWRSMLQEANWLIDRAQGILQVFASRSDCFSLLAKELHETLLLGRAHAQECLSHYAALELKPQSCVRDKLRVGLGSPSMSGCVAARGENIKWSTFTHAETGILQAIRVLDLDLIVLPGARLPENFKTPDDWCLQAFCRKGQNFDSCAILWKKELMEIVPLANVGSPRRLHLAIPRVQKPPLFISAVYLPPDNAAHGDAAWCNELDGLDDDYRQLRSMFASDEESLDILLLGDMNMQPGVLGAGPDRKVQRERRWNNFVEMHNIKVANPSLRNCSAVPVVLPLRQKTVYIRPGDTHHDVAGGTSRAIDLVVASPSVDVEVSIHNSLNCCKEQGCQWPLCLEYTGGDHFLMHADVFDDFLLPDACRTGGMPLWLHDEARWRAGWRAAGTALQSFNLLLQPVACDSEGMLSCCLLKKRPAQWLGNAAAWAQTFIATTVLQGWVVRPWNAPKRTHPCDNGDVVAGLEDPWLRKLAASCARGRGAYDSPVLQSEVSFIMDKWD</sequence>
<dbReference type="AlphaFoldDB" id="A0A1Q9ERY0"/>
<dbReference type="EMBL" id="LSRX01000082">
    <property type="protein sequence ID" value="OLQ10179.1"/>
    <property type="molecule type" value="Genomic_DNA"/>
</dbReference>